<dbReference type="CDD" id="cd05387">
    <property type="entry name" value="BY-kinase"/>
    <property type="match status" value="1"/>
</dbReference>
<evidence type="ECO:0000256" key="6">
    <source>
        <dbReference type="ARBA" id="ARBA00022840"/>
    </source>
</evidence>
<dbReference type="AlphaFoldDB" id="A0A1Y6EJQ5"/>
<dbReference type="Gene3D" id="3.40.50.300">
    <property type="entry name" value="P-loop containing nucleotide triphosphate hydrolases"/>
    <property type="match status" value="1"/>
</dbReference>
<evidence type="ECO:0000313" key="12">
    <source>
        <dbReference type="Proteomes" id="UP000194469"/>
    </source>
</evidence>
<dbReference type="SUPFAM" id="SSF52540">
    <property type="entry name" value="P-loop containing nucleoside triphosphate hydrolases"/>
    <property type="match status" value="1"/>
</dbReference>
<keyword evidence="3" id="KW-0808">Transferase</keyword>
<dbReference type="PANTHER" id="PTHR32309:SF13">
    <property type="entry name" value="FERRIC ENTEROBACTIN TRANSPORT PROTEIN FEPE"/>
    <property type="match status" value="1"/>
</dbReference>
<dbReference type="EMBL" id="FXWL01000001">
    <property type="protein sequence ID" value="SMQ62868.1"/>
    <property type="molecule type" value="Genomic_DNA"/>
</dbReference>
<feature type="compositionally biased region" description="Low complexity" evidence="9">
    <location>
        <begin position="66"/>
        <end position="83"/>
    </location>
</feature>
<keyword evidence="12" id="KW-1185">Reference proteome</keyword>
<protein>
    <recommendedName>
        <fullName evidence="2">non-specific protein-tyrosine kinase</fullName>
        <ecNumber evidence="2">2.7.10.2</ecNumber>
    </recommendedName>
</protein>
<keyword evidence="5 11" id="KW-0418">Kinase</keyword>
<evidence type="ECO:0000259" key="10">
    <source>
        <dbReference type="Pfam" id="PF13614"/>
    </source>
</evidence>
<evidence type="ECO:0000256" key="5">
    <source>
        <dbReference type="ARBA" id="ARBA00022777"/>
    </source>
</evidence>
<organism evidence="11 12">
    <name type="scientific">Sphingopyxis terrae subsp. ummariensis</name>
    <dbReference type="NCBI Taxonomy" id="429001"/>
    <lineage>
        <taxon>Bacteria</taxon>
        <taxon>Pseudomonadati</taxon>
        <taxon>Pseudomonadota</taxon>
        <taxon>Alphaproteobacteria</taxon>
        <taxon>Sphingomonadales</taxon>
        <taxon>Sphingomonadaceae</taxon>
        <taxon>Sphingopyxis</taxon>
    </lineage>
</organism>
<evidence type="ECO:0000313" key="11">
    <source>
        <dbReference type="EMBL" id="SMQ62868.1"/>
    </source>
</evidence>
<feature type="region of interest" description="Disordered" evidence="9">
    <location>
        <begin position="1"/>
        <end position="94"/>
    </location>
</feature>
<name>A0A1Y6EJQ5_9SPHN</name>
<dbReference type="EC" id="2.7.10.2" evidence="2"/>
<sequence length="344" mass="36003">MNDQRPVKRQPSLLERAADMFGLDPAKHAPTIDVSQLPPEPERKAKKAKPAAEAPQPEILPPDAPAPAVEATPTSTSTPAAKASPRKEVARAAPAIVANRQGKIDRERLAARGMVVPGAPVTGIAEEYRIVKREIIRNFAGTANRPVVPRGHRVLIASANPGEGKTFTAVNLALSLAVEADHDVLLIDADIAKPSVLETLGLPDGPGLMDALADPHLPLGDCLIQTDIPGLKVMPAGTQHMHDTELLASARTETLLAQLEQGAPGRIIILDSPPVLAASPAAVLAGHVGQLIIVVRADQTLESSLRDAVGLMGGCPHIQLLLNGVKFSPGGRRFGTYYGQGGAS</sequence>
<evidence type="ECO:0000256" key="7">
    <source>
        <dbReference type="ARBA" id="ARBA00023137"/>
    </source>
</evidence>
<dbReference type="RefSeq" id="WP_086456613.1">
    <property type="nucleotide sequence ID" value="NZ_FXWL01000001.1"/>
</dbReference>
<evidence type="ECO:0000256" key="9">
    <source>
        <dbReference type="SAM" id="MobiDB-lite"/>
    </source>
</evidence>
<evidence type="ECO:0000256" key="2">
    <source>
        <dbReference type="ARBA" id="ARBA00011903"/>
    </source>
</evidence>
<gene>
    <name evidence="11" type="ORF">SAMN06295984_0776</name>
</gene>
<comment type="similarity">
    <text evidence="1">Belongs to the CpsD/CapB family.</text>
</comment>
<dbReference type="Pfam" id="PF13614">
    <property type="entry name" value="AAA_31"/>
    <property type="match status" value="1"/>
</dbReference>
<dbReference type="InterPro" id="IPR005702">
    <property type="entry name" value="Wzc-like_C"/>
</dbReference>
<dbReference type="GO" id="GO:0005886">
    <property type="term" value="C:plasma membrane"/>
    <property type="evidence" value="ECO:0007669"/>
    <property type="project" value="TreeGrafter"/>
</dbReference>
<proteinExistence type="inferred from homology"/>
<dbReference type="InterPro" id="IPR050445">
    <property type="entry name" value="Bact_polysacc_biosynth/exp"/>
</dbReference>
<keyword evidence="4" id="KW-0547">Nucleotide-binding</keyword>
<dbReference type="GeneID" id="303000853"/>
<dbReference type="GO" id="GO:0004713">
    <property type="term" value="F:protein tyrosine kinase activity"/>
    <property type="evidence" value="ECO:0007669"/>
    <property type="project" value="TreeGrafter"/>
</dbReference>
<feature type="domain" description="AAA" evidence="10">
    <location>
        <begin position="156"/>
        <end position="285"/>
    </location>
</feature>
<evidence type="ECO:0000256" key="8">
    <source>
        <dbReference type="ARBA" id="ARBA00051245"/>
    </source>
</evidence>
<evidence type="ECO:0000256" key="3">
    <source>
        <dbReference type="ARBA" id="ARBA00022679"/>
    </source>
</evidence>
<comment type="catalytic activity">
    <reaction evidence="8">
        <text>L-tyrosyl-[protein] + ATP = O-phospho-L-tyrosyl-[protein] + ADP + H(+)</text>
        <dbReference type="Rhea" id="RHEA:10596"/>
        <dbReference type="Rhea" id="RHEA-COMP:10136"/>
        <dbReference type="Rhea" id="RHEA-COMP:20101"/>
        <dbReference type="ChEBI" id="CHEBI:15378"/>
        <dbReference type="ChEBI" id="CHEBI:30616"/>
        <dbReference type="ChEBI" id="CHEBI:46858"/>
        <dbReference type="ChEBI" id="CHEBI:61978"/>
        <dbReference type="ChEBI" id="CHEBI:456216"/>
        <dbReference type="EC" id="2.7.10.2"/>
    </reaction>
</comment>
<dbReference type="PANTHER" id="PTHR32309">
    <property type="entry name" value="TYROSINE-PROTEIN KINASE"/>
    <property type="match status" value="1"/>
</dbReference>
<dbReference type="InterPro" id="IPR025669">
    <property type="entry name" value="AAA_dom"/>
</dbReference>
<reference evidence="12" key="1">
    <citation type="submission" date="2017-04" db="EMBL/GenBank/DDBJ databases">
        <authorList>
            <person name="Varghese N."/>
            <person name="Submissions S."/>
        </authorList>
    </citation>
    <scope>NUCLEOTIDE SEQUENCE [LARGE SCALE GENOMIC DNA]</scope>
    <source>
        <strain evidence="12">UI2</strain>
    </source>
</reference>
<evidence type="ECO:0000256" key="4">
    <source>
        <dbReference type="ARBA" id="ARBA00022741"/>
    </source>
</evidence>
<dbReference type="InterPro" id="IPR027417">
    <property type="entry name" value="P-loop_NTPase"/>
</dbReference>
<dbReference type="Proteomes" id="UP000194469">
    <property type="component" value="Unassembled WGS sequence"/>
</dbReference>
<keyword evidence="7" id="KW-0829">Tyrosine-protein kinase</keyword>
<accession>A0A1Y6EJQ5</accession>
<keyword evidence="6" id="KW-0067">ATP-binding</keyword>
<evidence type="ECO:0000256" key="1">
    <source>
        <dbReference type="ARBA" id="ARBA00007316"/>
    </source>
</evidence>